<dbReference type="EMBL" id="HBUF01199457">
    <property type="protein sequence ID" value="CAG6661372.1"/>
    <property type="molecule type" value="Transcribed_RNA"/>
</dbReference>
<accession>A0A8D8WKJ3</accession>
<dbReference type="EMBL" id="HBUF01199455">
    <property type="protein sequence ID" value="CAG6661369.1"/>
    <property type="molecule type" value="Transcribed_RNA"/>
</dbReference>
<dbReference type="EMBL" id="HBUF01199458">
    <property type="protein sequence ID" value="CAG6661374.1"/>
    <property type="molecule type" value="Transcribed_RNA"/>
</dbReference>
<sequence length="204" mass="23400">MSATEGQTTNNTTSVSQNPILCDKDVEHLSHGLLTIYEKPFKTIETELEELVAKQNKLIDAIQVINNNKDKNYRSKLLILEEICARINGLIVQVKNNHARMIDITKTVKTMKTSALKVQKTALEQATKRQEQLLKEQNLIATRSEPETFSFTKNDRNLGFCAGARLSRTVKWSFLVYKIFRDFAQTHISYRKQFSGLLTTLFIF</sequence>
<evidence type="ECO:0000313" key="1">
    <source>
        <dbReference type="EMBL" id="CAG6661369.1"/>
    </source>
</evidence>
<name>A0A8D8WKJ3_9HEMI</name>
<dbReference type="EMBL" id="HBUF01199456">
    <property type="protein sequence ID" value="CAG6661370.1"/>
    <property type="molecule type" value="Transcribed_RNA"/>
</dbReference>
<organism evidence="1">
    <name type="scientific">Cacopsylla melanoneura</name>
    <dbReference type="NCBI Taxonomy" id="428564"/>
    <lineage>
        <taxon>Eukaryota</taxon>
        <taxon>Metazoa</taxon>
        <taxon>Ecdysozoa</taxon>
        <taxon>Arthropoda</taxon>
        <taxon>Hexapoda</taxon>
        <taxon>Insecta</taxon>
        <taxon>Pterygota</taxon>
        <taxon>Neoptera</taxon>
        <taxon>Paraneoptera</taxon>
        <taxon>Hemiptera</taxon>
        <taxon>Sternorrhyncha</taxon>
        <taxon>Psylloidea</taxon>
        <taxon>Psyllidae</taxon>
        <taxon>Psyllinae</taxon>
        <taxon>Cacopsylla</taxon>
    </lineage>
</organism>
<dbReference type="AlphaFoldDB" id="A0A8D8WKJ3"/>
<proteinExistence type="predicted"/>
<protein>
    <submittedName>
        <fullName evidence="1">Uncharacterized protein</fullName>
    </submittedName>
</protein>
<reference evidence="1" key="1">
    <citation type="submission" date="2021-05" db="EMBL/GenBank/DDBJ databases">
        <authorList>
            <person name="Alioto T."/>
            <person name="Alioto T."/>
            <person name="Gomez Garrido J."/>
        </authorList>
    </citation>
    <scope>NUCLEOTIDE SEQUENCE</scope>
</reference>